<evidence type="ECO:0000313" key="2">
    <source>
        <dbReference type="Proteomes" id="UP000824192"/>
    </source>
</evidence>
<dbReference type="EMBL" id="DXGA01000192">
    <property type="protein sequence ID" value="HIW94636.1"/>
    <property type="molecule type" value="Genomic_DNA"/>
</dbReference>
<gene>
    <name evidence="1" type="ORF">H9868_08895</name>
</gene>
<evidence type="ECO:0000313" key="1">
    <source>
        <dbReference type="EMBL" id="HIW94636.1"/>
    </source>
</evidence>
<comment type="caution">
    <text evidence="1">The sequence shown here is derived from an EMBL/GenBank/DDBJ whole genome shotgun (WGS) entry which is preliminary data.</text>
</comment>
<sequence>MDIPTLEELERLLELENGAALAAARLGDSCLLRWQDWTMELVFDPDGPALSALLEESRGPM</sequence>
<dbReference type="Proteomes" id="UP000824192">
    <property type="component" value="Unassembled WGS sequence"/>
</dbReference>
<reference evidence="1" key="2">
    <citation type="submission" date="2021-04" db="EMBL/GenBank/DDBJ databases">
        <authorList>
            <person name="Gilroy R."/>
        </authorList>
    </citation>
    <scope>NUCLEOTIDE SEQUENCE</scope>
    <source>
        <strain evidence="1">ChiGjej6B6-1540</strain>
    </source>
</reference>
<proteinExistence type="predicted"/>
<name>A0A9D1UPW3_9FIRM</name>
<reference evidence="1" key="1">
    <citation type="journal article" date="2021" name="PeerJ">
        <title>Extensive microbial diversity within the chicken gut microbiome revealed by metagenomics and culture.</title>
        <authorList>
            <person name="Gilroy R."/>
            <person name="Ravi A."/>
            <person name="Getino M."/>
            <person name="Pursley I."/>
            <person name="Horton D.L."/>
            <person name="Alikhan N.F."/>
            <person name="Baker D."/>
            <person name="Gharbi K."/>
            <person name="Hall N."/>
            <person name="Watson M."/>
            <person name="Adriaenssens E.M."/>
            <person name="Foster-Nyarko E."/>
            <person name="Jarju S."/>
            <person name="Secka A."/>
            <person name="Antonio M."/>
            <person name="Oren A."/>
            <person name="Chaudhuri R.R."/>
            <person name="La Ragione R."/>
            <person name="Hildebrand F."/>
            <person name="Pallen M.J."/>
        </authorList>
    </citation>
    <scope>NUCLEOTIDE SEQUENCE</scope>
    <source>
        <strain evidence="1">ChiGjej6B6-1540</strain>
    </source>
</reference>
<dbReference type="AlphaFoldDB" id="A0A9D1UPW3"/>
<accession>A0A9D1UPW3</accession>
<organism evidence="1 2">
    <name type="scientific">Candidatus Flavonifractor merdipullorum</name>
    <dbReference type="NCBI Taxonomy" id="2838590"/>
    <lineage>
        <taxon>Bacteria</taxon>
        <taxon>Bacillati</taxon>
        <taxon>Bacillota</taxon>
        <taxon>Clostridia</taxon>
        <taxon>Eubacteriales</taxon>
        <taxon>Oscillospiraceae</taxon>
        <taxon>Flavonifractor</taxon>
    </lineage>
</organism>
<protein>
    <submittedName>
        <fullName evidence="1">Uncharacterized protein</fullName>
    </submittedName>
</protein>